<dbReference type="SUPFAM" id="SSF88723">
    <property type="entry name" value="PIN domain-like"/>
    <property type="match status" value="1"/>
</dbReference>
<dbReference type="CDD" id="cd09872">
    <property type="entry name" value="PIN_Sll0205-like"/>
    <property type="match status" value="1"/>
</dbReference>
<dbReference type="Pfam" id="PF01850">
    <property type="entry name" value="PIN"/>
    <property type="match status" value="1"/>
</dbReference>
<name>W4LA56_ENTF1</name>
<dbReference type="PANTHER" id="PTHR36173:SF1">
    <property type="entry name" value="RIBONUCLEASE VAPC22"/>
    <property type="match status" value="1"/>
</dbReference>
<evidence type="ECO:0000313" key="2">
    <source>
        <dbReference type="EMBL" id="ETW94983.1"/>
    </source>
</evidence>
<dbReference type="AlphaFoldDB" id="W4LA56"/>
<evidence type="ECO:0000259" key="1">
    <source>
        <dbReference type="Pfam" id="PF01850"/>
    </source>
</evidence>
<dbReference type="EMBL" id="AZHW01000974">
    <property type="protein sequence ID" value="ETW94983.1"/>
    <property type="molecule type" value="Genomic_DNA"/>
</dbReference>
<comment type="caution">
    <text evidence="2">The sequence shown here is derived from an EMBL/GenBank/DDBJ whole genome shotgun (WGS) entry which is preliminary data.</text>
</comment>
<sequence length="131" mass="14922">MSELLLDTHIWFWYLIGSSRLPSGLRDLIDRSVSACWLSPVSVWEIGLLAARGRIGLQTDLRRWVHQAREQFPIKDAPLNLEVALVSQEISLPHRDPADHFLAATTVVYNLTLLTVDQHLTEADWLPTRSI</sequence>
<dbReference type="InterPro" id="IPR052919">
    <property type="entry name" value="TA_system_RNase"/>
</dbReference>
<dbReference type="Proteomes" id="UP000019141">
    <property type="component" value="Unassembled WGS sequence"/>
</dbReference>
<gene>
    <name evidence="2" type="ORF">ETSY1_32510</name>
</gene>
<dbReference type="InterPro" id="IPR002716">
    <property type="entry name" value="PIN_dom"/>
</dbReference>
<dbReference type="InterPro" id="IPR029060">
    <property type="entry name" value="PIN-like_dom_sf"/>
</dbReference>
<accession>W4LA56</accession>
<feature type="domain" description="PIN" evidence="1">
    <location>
        <begin position="5"/>
        <end position="125"/>
    </location>
</feature>
<dbReference type="InterPro" id="IPR041705">
    <property type="entry name" value="PIN_Sll0205"/>
</dbReference>
<keyword evidence="3" id="KW-1185">Reference proteome</keyword>
<dbReference type="HOGENOM" id="CLU_129890_2_1_7"/>
<evidence type="ECO:0000313" key="3">
    <source>
        <dbReference type="Proteomes" id="UP000019141"/>
    </source>
</evidence>
<reference evidence="2 3" key="1">
    <citation type="journal article" date="2014" name="Nature">
        <title>An environmental bacterial taxon with a large and distinct metabolic repertoire.</title>
        <authorList>
            <person name="Wilson M.C."/>
            <person name="Mori T."/>
            <person name="Ruckert C."/>
            <person name="Uria A.R."/>
            <person name="Helf M.J."/>
            <person name="Takada K."/>
            <person name="Gernert C."/>
            <person name="Steffens U.A."/>
            <person name="Heycke N."/>
            <person name="Schmitt S."/>
            <person name="Rinke C."/>
            <person name="Helfrich E.J."/>
            <person name="Brachmann A.O."/>
            <person name="Gurgui C."/>
            <person name="Wakimoto T."/>
            <person name="Kracht M."/>
            <person name="Crusemann M."/>
            <person name="Hentschel U."/>
            <person name="Abe I."/>
            <person name="Matsunaga S."/>
            <person name="Kalinowski J."/>
            <person name="Takeyama H."/>
            <person name="Piel J."/>
        </authorList>
    </citation>
    <scope>NUCLEOTIDE SEQUENCE [LARGE SCALE GENOMIC DNA]</scope>
    <source>
        <strain evidence="3">TSY1</strain>
    </source>
</reference>
<protein>
    <submittedName>
        <fullName evidence="2">Twitching motility protein PilT</fullName>
    </submittedName>
</protein>
<organism evidence="2 3">
    <name type="scientific">Entotheonella factor</name>
    <dbReference type="NCBI Taxonomy" id="1429438"/>
    <lineage>
        <taxon>Bacteria</taxon>
        <taxon>Pseudomonadati</taxon>
        <taxon>Nitrospinota/Tectimicrobiota group</taxon>
        <taxon>Candidatus Tectimicrobiota</taxon>
        <taxon>Candidatus Entotheonellia</taxon>
        <taxon>Candidatus Entotheonellales</taxon>
        <taxon>Candidatus Entotheonellaceae</taxon>
        <taxon>Candidatus Entotheonella</taxon>
    </lineage>
</organism>
<dbReference type="PANTHER" id="PTHR36173">
    <property type="entry name" value="RIBONUCLEASE VAPC16-RELATED"/>
    <property type="match status" value="1"/>
</dbReference>
<proteinExistence type="predicted"/>
<dbReference type="Gene3D" id="3.40.50.1010">
    <property type="entry name" value="5'-nuclease"/>
    <property type="match status" value="1"/>
</dbReference>